<gene>
    <name evidence="1" type="ORF">KP509_16G036000</name>
</gene>
<accession>A0A8T2T240</accession>
<dbReference type="AlphaFoldDB" id="A0A8T2T240"/>
<dbReference type="OrthoDB" id="1886457at2759"/>
<reference evidence="1" key="1">
    <citation type="submission" date="2021-08" db="EMBL/GenBank/DDBJ databases">
        <title>WGS assembly of Ceratopteris richardii.</title>
        <authorList>
            <person name="Marchant D.B."/>
            <person name="Chen G."/>
            <person name="Jenkins J."/>
            <person name="Shu S."/>
            <person name="Leebens-Mack J."/>
            <person name="Grimwood J."/>
            <person name="Schmutz J."/>
            <person name="Soltis P."/>
            <person name="Soltis D."/>
            <person name="Chen Z.-H."/>
        </authorList>
    </citation>
    <scope>NUCLEOTIDE SEQUENCE</scope>
    <source>
        <strain evidence="1">Whitten #5841</strain>
        <tissue evidence="1">Leaf</tissue>
    </source>
</reference>
<keyword evidence="2" id="KW-1185">Reference proteome</keyword>
<dbReference type="EMBL" id="CM035421">
    <property type="protein sequence ID" value="KAH7387675.1"/>
    <property type="molecule type" value="Genomic_DNA"/>
</dbReference>
<protein>
    <submittedName>
        <fullName evidence="1">Uncharacterized protein</fullName>
    </submittedName>
</protein>
<organism evidence="1 2">
    <name type="scientific">Ceratopteris richardii</name>
    <name type="common">Triangle waterfern</name>
    <dbReference type="NCBI Taxonomy" id="49495"/>
    <lineage>
        <taxon>Eukaryota</taxon>
        <taxon>Viridiplantae</taxon>
        <taxon>Streptophyta</taxon>
        <taxon>Embryophyta</taxon>
        <taxon>Tracheophyta</taxon>
        <taxon>Polypodiopsida</taxon>
        <taxon>Polypodiidae</taxon>
        <taxon>Polypodiales</taxon>
        <taxon>Pteridineae</taxon>
        <taxon>Pteridaceae</taxon>
        <taxon>Parkerioideae</taxon>
        <taxon>Ceratopteris</taxon>
    </lineage>
</organism>
<evidence type="ECO:0000313" key="1">
    <source>
        <dbReference type="EMBL" id="KAH7387675.1"/>
    </source>
</evidence>
<dbReference type="Proteomes" id="UP000825935">
    <property type="component" value="Chromosome 16"/>
</dbReference>
<proteinExistence type="predicted"/>
<sequence length="168" mass="18624">MEVGAAMTTSTAVATLHSSSPSAPQAPLYRYASPKWSHSCLGSRQAGLSLRQQKKHFASSSSSSPLFFISASAEFARREASKLEEFLNEELDKYSYLADVKGRIADVCAKALHNYVVTYEGGIDGKPIEDMKSALQQQGLPHQQALTCSIWWLRANLRRDYEQYCAAR</sequence>
<evidence type="ECO:0000313" key="2">
    <source>
        <dbReference type="Proteomes" id="UP000825935"/>
    </source>
</evidence>
<name>A0A8T2T240_CERRI</name>
<comment type="caution">
    <text evidence="1">The sequence shown here is derived from an EMBL/GenBank/DDBJ whole genome shotgun (WGS) entry which is preliminary data.</text>
</comment>